<comment type="caution">
    <text evidence="1">The sequence shown here is derived from an EMBL/GenBank/DDBJ whole genome shotgun (WGS) entry which is preliminary data.</text>
</comment>
<gene>
    <name evidence="1" type="ORF">MiSe_13720</name>
</gene>
<dbReference type="EMBL" id="BLAY01000015">
    <property type="protein sequence ID" value="GET36621.1"/>
    <property type="molecule type" value="Genomic_DNA"/>
</dbReference>
<dbReference type="Gene3D" id="2.160.20.10">
    <property type="entry name" value="Single-stranded right-handed beta-helix, Pectin lyase-like"/>
    <property type="match status" value="1"/>
</dbReference>
<evidence type="ECO:0000313" key="2">
    <source>
        <dbReference type="Proteomes" id="UP001050975"/>
    </source>
</evidence>
<organism evidence="1 2">
    <name type="scientific">Microseira wollei NIES-4236</name>
    <dbReference type="NCBI Taxonomy" id="2530354"/>
    <lineage>
        <taxon>Bacteria</taxon>
        <taxon>Bacillati</taxon>
        <taxon>Cyanobacteriota</taxon>
        <taxon>Cyanophyceae</taxon>
        <taxon>Oscillatoriophycideae</taxon>
        <taxon>Aerosakkonematales</taxon>
        <taxon>Aerosakkonemataceae</taxon>
        <taxon>Microseira</taxon>
    </lineage>
</organism>
<protein>
    <submittedName>
        <fullName evidence="1">Hemagglutination activity domain protein</fullName>
    </submittedName>
</protein>
<accession>A0AAV3X5S5</accession>
<dbReference type="Proteomes" id="UP001050975">
    <property type="component" value="Unassembled WGS sequence"/>
</dbReference>
<name>A0AAV3X5S5_9CYAN</name>
<proteinExistence type="predicted"/>
<dbReference type="InterPro" id="IPR011050">
    <property type="entry name" value="Pectin_lyase_fold/virulence"/>
</dbReference>
<sequence length="390" mass="39076">MGLIGGNVLLEGGNLTAPQGRIELGGVGSNSLVRLIPNSNNFSLGYEGVDGFQDIQLSQQTVVDASGVGGGDIQIQGRRVSVRDGSQVLTITQGSQPGGNLTVRGAELVEVSGNNPANFTRLSSDTIGGGAGGNLTVEAGQFLLQGTAFLSSSTLGEGSGGNLTLHAFDRAVLVGTGFNALEQYVASAFLGQLLPTTRIGGLFASTAAGGRGGDIAIETGSLNLLNGAIVSAPTFGSASGSNINLRVTHSIESFGCAIATAANSQGSAGNITLTTNQLTVKDSSVVSSFTFSRGHAGDIAIAASDFADISDTRPSAFFPTGITNNSFGTGVGGNVRIATGRLFNRGGAIISSNSGGAAIRTGVIPFGGRGGNVEIEARESVEISGTVNFT</sequence>
<keyword evidence="2" id="KW-1185">Reference proteome</keyword>
<dbReference type="SUPFAM" id="SSF51126">
    <property type="entry name" value="Pectin lyase-like"/>
    <property type="match status" value="3"/>
</dbReference>
<evidence type="ECO:0000313" key="1">
    <source>
        <dbReference type="EMBL" id="GET36621.1"/>
    </source>
</evidence>
<dbReference type="AlphaFoldDB" id="A0AAV3X5S5"/>
<dbReference type="InterPro" id="IPR012334">
    <property type="entry name" value="Pectin_lyas_fold"/>
</dbReference>
<reference evidence="1" key="1">
    <citation type="submission" date="2019-10" db="EMBL/GenBank/DDBJ databases">
        <title>Draft genome sequece of Microseira wollei NIES-4236.</title>
        <authorList>
            <person name="Yamaguchi H."/>
            <person name="Suzuki S."/>
            <person name="Kawachi M."/>
        </authorList>
    </citation>
    <scope>NUCLEOTIDE SEQUENCE</scope>
    <source>
        <strain evidence="1">NIES-4236</strain>
    </source>
</reference>